<dbReference type="Proteomes" id="UP000807716">
    <property type="component" value="Unassembled WGS sequence"/>
</dbReference>
<evidence type="ECO:0000256" key="7">
    <source>
        <dbReference type="ARBA" id="ARBA00023242"/>
    </source>
</evidence>
<feature type="compositionally biased region" description="Basic and acidic residues" evidence="9">
    <location>
        <begin position="240"/>
        <end position="256"/>
    </location>
</feature>
<feature type="domain" description="C2H2-type" evidence="10">
    <location>
        <begin position="371"/>
        <end position="401"/>
    </location>
</feature>
<feature type="compositionally biased region" description="Low complexity" evidence="9">
    <location>
        <begin position="313"/>
        <end position="328"/>
    </location>
</feature>
<keyword evidence="12" id="KW-1185">Reference proteome</keyword>
<feature type="region of interest" description="Disordered" evidence="9">
    <location>
        <begin position="386"/>
        <end position="556"/>
    </location>
</feature>
<evidence type="ECO:0000256" key="4">
    <source>
        <dbReference type="ARBA" id="ARBA00022833"/>
    </source>
</evidence>
<feature type="region of interest" description="Disordered" evidence="9">
    <location>
        <begin position="1"/>
        <end position="118"/>
    </location>
</feature>
<dbReference type="AlphaFoldDB" id="A0A9P6QEB8"/>
<feature type="compositionally biased region" description="Basic and acidic residues" evidence="9">
    <location>
        <begin position="75"/>
        <end position="95"/>
    </location>
</feature>
<dbReference type="PROSITE" id="PS00028">
    <property type="entry name" value="ZINC_FINGER_C2H2_1"/>
    <property type="match status" value="1"/>
</dbReference>
<evidence type="ECO:0000256" key="8">
    <source>
        <dbReference type="PROSITE-ProRule" id="PRU00042"/>
    </source>
</evidence>
<evidence type="ECO:0000256" key="6">
    <source>
        <dbReference type="ARBA" id="ARBA00023163"/>
    </source>
</evidence>
<sequence>MTPPMPPPPDNANNNGSGSNGPHSNAPQTASKRRRCSSDEDTNSNDDNTASSSTQAQRSLPPSPSLTVLRPQKKLRSDTSDPHQEGDENIIHPSDDVTMGIPPVPETTPPDNSNEGSAIPVEAVSLNNQPGPSAPSGSNSFVPLCQWGDCNHISATKEDLLEHIMEAHNGITAKSPKSQKGRGRDGGFPCHWRKCDQANAFEAWSHLERHAKVHCKLRAFICETCAAASEAAAAAGETFRPPDNKGKRKADGGDESPRALIGKRWVAYEFYEVRRYNEHMSLYHQVPSVSRRRKEPSMIPSRSRRFQQDPAEASGAPGPSSSSSPSSSTDNTFPPPKSFFACSYDGCTMKYVYEGRLNDHIDGDHKGVCRWECRVPDCGKKFPHSATLQRHLAKDHTSDEIRKAKENFVPSRKPPKASTSRPAKASKKKSASDLPAADEAASSASHPNASASSSSPPTLAQLPLEPSLSEAGADTASASASVEVPPSSASDEAEAIASSPALQPTQSALQPPPFSPPHRLPSGMEDLLSPEPATTDSSPSPKPSEVPDIDGPEKNL</sequence>
<feature type="compositionally biased region" description="Low complexity" evidence="9">
    <location>
        <begin position="476"/>
        <end position="501"/>
    </location>
</feature>
<dbReference type="PANTHER" id="PTHR46179:SF13">
    <property type="entry name" value="C2H2-TYPE DOMAIN-CONTAINING PROTEIN"/>
    <property type="match status" value="1"/>
</dbReference>
<dbReference type="OrthoDB" id="6365676at2759"/>
<keyword evidence="3 8" id="KW-0863">Zinc-finger</keyword>
<feature type="compositionally biased region" description="Pro residues" evidence="9">
    <location>
        <begin position="1"/>
        <end position="10"/>
    </location>
</feature>
<dbReference type="GO" id="GO:0005634">
    <property type="term" value="C:nucleus"/>
    <property type="evidence" value="ECO:0007669"/>
    <property type="project" value="UniProtKB-SubCell"/>
</dbReference>
<evidence type="ECO:0000256" key="2">
    <source>
        <dbReference type="ARBA" id="ARBA00022723"/>
    </source>
</evidence>
<name>A0A9P6QEB8_9FUNG</name>
<evidence type="ECO:0000259" key="10">
    <source>
        <dbReference type="PROSITE" id="PS50157"/>
    </source>
</evidence>
<evidence type="ECO:0000256" key="1">
    <source>
        <dbReference type="ARBA" id="ARBA00004123"/>
    </source>
</evidence>
<dbReference type="GO" id="GO:0006357">
    <property type="term" value="P:regulation of transcription by RNA polymerase II"/>
    <property type="evidence" value="ECO:0007669"/>
    <property type="project" value="TreeGrafter"/>
</dbReference>
<keyword evidence="4" id="KW-0862">Zinc</keyword>
<dbReference type="PANTHER" id="PTHR46179">
    <property type="entry name" value="ZINC FINGER PROTEIN"/>
    <property type="match status" value="1"/>
</dbReference>
<gene>
    <name evidence="11" type="ORF">DFQ27_001447</name>
</gene>
<evidence type="ECO:0000256" key="5">
    <source>
        <dbReference type="ARBA" id="ARBA00023015"/>
    </source>
</evidence>
<protein>
    <recommendedName>
        <fullName evidence="10">C2H2-type domain-containing protein</fullName>
    </recommendedName>
</protein>
<evidence type="ECO:0000313" key="11">
    <source>
        <dbReference type="EMBL" id="KAG0264054.1"/>
    </source>
</evidence>
<evidence type="ECO:0000256" key="9">
    <source>
        <dbReference type="SAM" id="MobiDB-lite"/>
    </source>
</evidence>
<reference evidence="11" key="1">
    <citation type="journal article" date="2020" name="Fungal Divers.">
        <title>Resolving the Mortierellaceae phylogeny through synthesis of multi-gene phylogenetics and phylogenomics.</title>
        <authorList>
            <person name="Vandepol N."/>
            <person name="Liber J."/>
            <person name="Desiro A."/>
            <person name="Na H."/>
            <person name="Kennedy M."/>
            <person name="Barry K."/>
            <person name="Grigoriev I.V."/>
            <person name="Miller A.N."/>
            <person name="O'Donnell K."/>
            <person name="Stajich J.E."/>
            <person name="Bonito G."/>
        </authorList>
    </citation>
    <scope>NUCLEOTIDE SEQUENCE</scope>
    <source>
        <strain evidence="11">BC1065</strain>
    </source>
</reference>
<feature type="region of interest" description="Disordered" evidence="9">
    <location>
        <begin position="287"/>
        <end position="332"/>
    </location>
</feature>
<feature type="compositionally biased region" description="Low complexity" evidence="9">
    <location>
        <begin position="45"/>
        <end position="54"/>
    </location>
</feature>
<feature type="region of interest" description="Disordered" evidence="9">
    <location>
        <begin position="233"/>
        <end position="256"/>
    </location>
</feature>
<comment type="caution">
    <text evidence="11">The sequence shown here is derived from an EMBL/GenBank/DDBJ whole genome shotgun (WGS) entry which is preliminary data.</text>
</comment>
<comment type="subcellular location">
    <subcellularLocation>
        <location evidence="1">Nucleus</location>
    </subcellularLocation>
</comment>
<feature type="compositionally biased region" description="Pro residues" evidence="9">
    <location>
        <begin position="510"/>
        <end position="519"/>
    </location>
</feature>
<keyword evidence="7" id="KW-0539">Nucleus</keyword>
<keyword evidence="5" id="KW-0805">Transcription regulation</keyword>
<dbReference type="GO" id="GO:0008270">
    <property type="term" value="F:zinc ion binding"/>
    <property type="evidence" value="ECO:0007669"/>
    <property type="project" value="UniProtKB-KW"/>
</dbReference>
<dbReference type="InterPro" id="IPR013087">
    <property type="entry name" value="Znf_C2H2_type"/>
</dbReference>
<feature type="compositionally biased region" description="Low complexity" evidence="9">
    <location>
        <begin position="11"/>
        <end position="27"/>
    </location>
</feature>
<dbReference type="Gene3D" id="3.30.160.60">
    <property type="entry name" value="Classic Zinc Finger"/>
    <property type="match status" value="2"/>
</dbReference>
<feature type="compositionally biased region" description="Basic and acidic residues" evidence="9">
    <location>
        <begin position="392"/>
        <end position="406"/>
    </location>
</feature>
<dbReference type="InterPro" id="IPR051061">
    <property type="entry name" value="Zinc_finger_trans_reg"/>
</dbReference>
<dbReference type="Pfam" id="PF00096">
    <property type="entry name" value="zf-C2H2"/>
    <property type="match status" value="1"/>
</dbReference>
<feature type="compositionally biased region" description="Low complexity" evidence="9">
    <location>
        <begin position="432"/>
        <end position="457"/>
    </location>
</feature>
<accession>A0A9P6QEB8</accession>
<dbReference type="PROSITE" id="PS50157">
    <property type="entry name" value="ZINC_FINGER_C2H2_2"/>
    <property type="match status" value="1"/>
</dbReference>
<proteinExistence type="predicted"/>
<evidence type="ECO:0000256" key="3">
    <source>
        <dbReference type="ARBA" id="ARBA00022771"/>
    </source>
</evidence>
<organism evidence="11 12">
    <name type="scientific">Actinomortierella ambigua</name>
    <dbReference type="NCBI Taxonomy" id="1343610"/>
    <lineage>
        <taxon>Eukaryota</taxon>
        <taxon>Fungi</taxon>
        <taxon>Fungi incertae sedis</taxon>
        <taxon>Mucoromycota</taxon>
        <taxon>Mortierellomycotina</taxon>
        <taxon>Mortierellomycetes</taxon>
        <taxon>Mortierellales</taxon>
        <taxon>Mortierellaceae</taxon>
        <taxon>Actinomortierella</taxon>
    </lineage>
</organism>
<dbReference type="SMART" id="SM00355">
    <property type="entry name" value="ZnF_C2H2"/>
    <property type="match status" value="4"/>
</dbReference>
<keyword evidence="6" id="KW-0804">Transcription</keyword>
<dbReference type="EMBL" id="JAAAJB010000149">
    <property type="protein sequence ID" value="KAG0264054.1"/>
    <property type="molecule type" value="Genomic_DNA"/>
</dbReference>
<keyword evidence="2" id="KW-0479">Metal-binding</keyword>
<evidence type="ECO:0000313" key="12">
    <source>
        <dbReference type="Proteomes" id="UP000807716"/>
    </source>
</evidence>